<proteinExistence type="predicted"/>
<accession>A0AAD8YD36</accession>
<keyword evidence="3" id="KW-1185">Reference proteome</keyword>
<protein>
    <submittedName>
        <fullName evidence="2">Uncharacterized protein</fullName>
    </submittedName>
</protein>
<evidence type="ECO:0000256" key="1">
    <source>
        <dbReference type="SAM" id="MobiDB-lite"/>
    </source>
</evidence>
<feature type="compositionally biased region" description="Polar residues" evidence="1">
    <location>
        <begin position="1"/>
        <end position="19"/>
    </location>
</feature>
<organism evidence="2 3">
    <name type="scientific">Skeletonema marinoi</name>
    <dbReference type="NCBI Taxonomy" id="267567"/>
    <lineage>
        <taxon>Eukaryota</taxon>
        <taxon>Sar</taxon>
        <taxon>Stramenopiles</taxon>
        <taxon>Ochrophyta</taxon>
        <taxon>Bacillariophyta</taxon>
        <taxon>Coscinodiscophyceae</taxon>
        <taxon>Thalassiosirophycidae</taxon>
        <taxon>Thalassiosirales</taxon>
        <taxon>Skeletonemataceae</taxon>
        <taxon>Skeletonema</taxon>
        <taxon>Skeletonema marinoi-dohrnii complex</taxon>
    </lineage>
</organism>
<feature type="region of interest" description="Disordered" evidence="1">
    <location>
        <begin position="1"/>
        <end position="21"/>
    </location>
</feature>
<dbReference type="AlphaFoldDB" id="A0AAD8YD36"/>
<evidence type="ECO:0000313" key="3">
    <source>
        <dbReference type="Proteomes" id="UP001224775"/>
    </source>
</evidence>
<dbReference type="Proteomes" id="UP001224775">
    <property type="component" value="Unassembled WGS sequence"/>
</dbReference>
<name>A0AAD8YD36_9STRA</name>
<evidence type="ECO:0000313" key="2">
    <source>
        <dbReference type="EMBL" id="KAK1744023.1"/>
    </source>
</evidence>
<gene>
    <name evidence="2" type="ORF">QTG54_005620</name>
</gene>
<reference evidence="2" key="1">
    <citation type="submission" date="2023-06" db="EMBL/GenBank/DDBJ databases">
        <title>Survivors Of The Sea: Transcriptome response of Skeletonema marinoi to long-term dormancy.</title>
        <authorList>
            <person name="Pinder M.I.M."/>
            <person name="Kourtchenko O."/>
            <person name="Robertson E.K."/>
            <person name="Larsson T."/>
            <person name="Maumus F."/>
            <person name="Osuna-Cruz C.M."/>
            <person name="Vancaester E."/>
            <person name="Stenow R."/>
            <person name="Vandepoele K."/>
            <person name="Ploug H."/>
            <person name="Bruchert V."/>
            <person name="Godhe A."/>
            <person name="Topel M."/>
        </authorList>
    </citation>
    <scope>NUCLEOTIDE SEQUENCE</scope>
    <source>
        <strain evidence="2">R05AC</strain>
    </source>
</reference>
<feature type="region of interest" description="Disordered" evidence="1">
    <location>
        <begin position="219"/>
        <end position="246"/>
    </location>
</feature>
<dbReference type="EMBL" id="JATAAI010000008">
    <property type="protein sequence ID" value="KAK1744023.1"/>
    <property type="molecule type" value="Genomic_DNA"/>
</dbReference>
<comment type="caution">
    <text evidence="2">The sequence shown here is derived from an EMBL/GenBank/DDBJ whole genome shotgun (WGS) entry which is preliminary data.</text>
</comment>
<sequence length="246" mass="27588">MGRQSSRLRSPHVTPSSSVGKLLSVPCSSSVTSSVTSSSSLTSKREYSNVIPSVCGHYKHAAANSFHDGDERQARYLVWKYKGKKDALWRRLKAGVQSAVLESSISSVGIIATKLITNGEAIVPVTKSARNSKLLRWETIIGSMLFIGDFIGDFLVKSYVEERIFERDTQRHAAANSFHDGDERQARYLVWKYKGKKDALWRRLEAKYGVQVKHAWEWDDDEENGNGAKDDDEAAEDLDGECEEVR</sequence>